<evidence type="ECO:0000313" key="5">
    <source>
        <dbReference type="EMBL" id="KOO24347.1"/>
    </source>
</evidence>
<accession>A0A0M0JDA1</accession>
<dbReference type="GO" id="GO:0020037">
    <property type="term" value="F:heme binding"/>
    <property type="evidence" value="ECO:0007669"/>
    <property type="project" value="InterPro"/>
</dbReference>
<evidence type="ECO:0000256" key="4">
    <source>
        <dbReference type="SAM" id="SignalP"/>
    </source>
</evidence>
<evidence type="ECO:0000256" key="3">
    <source>
        <dbReference type="ARBA" id="ARBA00023004"/>
    </source>
</evidence>
<organism evidence="5 6">
    <name type="scientific">Chrysochromulina tobinii</name>
    <dbReference type="NCBI Taxonomy" id="1460289"/>
    <lineage>
        <taxon>Eukaryota</taxon>
        <taxon>Haptista</taxon>
        <taxon>Haptophyta</taxon>
        <taxon>Prymnesiophyceae</taxon>
        <taxon>Prymnesiales</taxon>
        <taxon>Chrysochromulinaceae</taxon>
        <taxon>Chrysochromulina</taxon>
    </lineage>
</organism>
<dbReference type="InterPro" id="IPR001128">
    <property type="entry name" value="Cyt_P450"/>
</dbReference>
<dbReference type="InterPro" id="IPR036396">
    <property type="entry name" value="Cyt_P450_sf"/>
</dbReference>
<dbReference type="AlphaFoldDB" id="A0A0M0JDA1"/>
<comment type="caution">
    <text evidence="5">The sequence shown here is derived from an EMBL/GenBank/DDBJ whole genome shotgun (WGS) entry which is preliminary data.</text>
</comment>
<dbReference type="PRINTS" id="PR00465">
    <property type="entry name" value="EP450IV"/>
</dbReference>
<name>A0A0M0JDA1_9EUKA</name>
<reference evidence="6" key="1">
    <citation type="journal article" date="2015" name="PLoS Genet.">
        <title>Genome Sequence and Transcriptome Analyses of Chrysochromulina tobin: Metabolic Tools for Enhanced Algal Fitness in the Prominent Order Prymnesiales (Haptophyceae).</title>
        <authorList>
            <person name="Hovde B.T."/>
            <person name="Deodato C.R."/>
            <person name="Hunsperger H.M."/>
            <person name="Ryken S.A."/>
            <person name="Yost W."/>
            <person name="Jha R.K."/>
            <person name="Patterson J."/>
            <person name="Monnat R.J. Jr."/>
            <person name="Barlow S.B."/>
            <person name="Starkenburg S.R."/>
            <person name="Cattolico R.A."/>
        </authorList>
    </citation>
    <scope>NUCLEOTIDE SEQUENCE</scope>
    <source>
        <strain evidence="6">CCMP291</strain>
    </source>
</reference>
<evidence type="ECO:0000256" key="1">
    <source>
        <dbReference type="ARBA" id="ARBA00010617"/>
    </source>
</evidence>
<dbReference type="Gene3D" id="1.10.630.10">
    <property type="entry name" value="Cytochrome P450"/>
    <property type="match status" value="1"/>
</dbReference>
<protein>
    <submittedName>
        <fullName evidence="5">Uncharacterized protein</fullName>
    </submittedName>
</protein>
<gene>
    <name evidence="5" type="ORF">Ctob_007090</name>
</gene>
<dbReference type="EMBL" id="JWZX01003102">
    <property type="protein sequence ID" value="KOO24347.1"/>
    <property type="molecule type" value="Genomic_DNA"/>
</dbReference>
<dbReference type="PANTHER" id="PTHR24305">
    <property type="entry name" value="CYTOCHROME P450"/>
    <property type="match status" value="1"/>
</dbReference>
<dbReference type="InterPro" id="IPR050121">
    <property type="entry name" value="Cytochrome_P450_monoxygenase"/>
</dbReference>
<dbReference type="OrthoDB" id="1470350at2759"/>
<dbReference type="GO" id="GO:0005506">
    <property type="term" value="F:iron ion binding"/>
    <property type="evidence" value="ECO:0007669"/>
    <property type="project" value="InterPro"/>
</dbReference>
<keyword evidence="6" id="KW-1185">Reference proteome</keyword>
<dbReference type="Proteomes" id="UP000037460">
    <property type="component" value="Unassembled WGS sequence"/>
</dbReference>
<dbReference type="SUPFAM" id="SSF48264">
    <property type="entry name" value="Cytochrome P450"/>
    <property type="match status" value="1"/>
</dbReference>
<feature type="signal peptide" evidence="4">
    <location>
        <begin position="1"/>
        <end position="20"/>
    </location>
</feature>
<comment type="similarity">
    <text evidence="1">Belongs to the cytochrome P450 family.</text>
</comment>
<feature type="chain" id="PRO_5005601787" evidence="4">
    <location>
        <begin position="21"/>
        <end position="431"/>
    </location>
</feature>
<evidence type="ECO:0000256" key="2">
    <source>
        <dbReference type="ARBA" id="ARBA00022723"/>
    </source>
</evidence>
<dbReference type="GO" id="GO:0004497">
    <property type="term" value="F:monooxygenase activity"/>
    <property type="evidence" value="ECO:0007669"/>
    <property type="project" value="InterPro"/>
</dbReference>
<proteinExistence type="inferred from homology"/>
<keyword evidence="4" id="KW-0732">Signal</keyword>
<dbReference type="GO" id="GO:0016705">
    <property type="term" value="F:oxidoreductase activity, acting on paired donors, with incorporation or reduction of molecular oxygen"/>
    <property type="evidence" value="ECO:0007669"/>
    <property type="project" value="InterPro"/>
</dbReference>
<keyword evidence="2" id="KW-0479">Metal-binding</keyword>
<dbReference type="PANTHER" id="PTHR24305:SF166">
    <property type="entry name" value="CYTOCHROME P450 12A4, MITOCHONDRIAL-RELATED"/>
    <property type="match status" value="1"/>
</dbReference>
<dbReference type="InterPro" id="IPR002403">
    <property type="entry name" value="Cyt_P450_E_grp-IV"/>
</dbReference>
<keyword evidence="3" id="KW-0408">Iron</keyword>
<sequence length="431" mass="45337">MPLFFLAGALLVLRVGPLYMQAPAAPAKTSVPGLPTASDAADFESDPRAFCASRLKKHGTAFVTAARGGATFIGDNAALAAIGTSAVAAPVPPELAPPFATLPAGDADPFAAHAEAFNSVCYATIFEWIPQYKEAGFSTFRFEDFIDGRVRKLRASVRSLMLRATAPYTLGVSADRLASTLGFASDKAGNAALDKAYAAYVSSRLGASSTKSGPFGLPSLGGSSLLGGLGGGEIAKFEQGMNQWASSQGIESASALRQLASSVEQTTALLCNLLAATQLHPKAAAALAIEQAAVLKGKDPKLPISTAELEAMPLLNSFVRETMRVYPPCRPAARVLKADLAVGAVKLPAGTLIAPEPFVAHFDPECERLAISAAKAAYVQLRRMFDQVQLGAEPSPVPSGYPLHTIDERVEALLKPKMYYELQRGVKKLRF</sequence>
<evidence type="ECO:0000313" key="6">
    <source>
        <dbReference type="Proteomes" id="UP000037460"/>
    </source>
</evidence>
<dbReference type="Pfam" id="PF00067">
    <property type="entry name" value="p450"/>
    <property type="match status" value="1"/>
</dbReference>